<evidence type="ECO:0000313" key="1">
    <source>
        <dbReference type="EMBL" id="CAE2251333.1"/>
    </source>
</evidence>
<proteinExistence type="predicted"/>
<organism evidence="1">
    <name type="scientific">Prymnesium polylepis</name>
    <dbReference type="NCBI Taxonomy" id="72548"/>
    <lineage>
        <taxon>Eukaryota</taxon>
        <taxon>Haptista</taxon>
        <taxon>Haptophyta</taxon>
        <taxon>Prymnesiophyceae</taxon>
        <taxon>Prymnesiales</taxon>
        <taxon>Prymnesiaceae</taxon>
        <taxon>Prymnesium</taxon>
    </lineage>
</organism>
<dbReference type="EMBL" id="HBKO01032457">
    <property type="protein sequence ID" value="CAE2251333.1"/>
    <property type="molecule type" value="Transcribed_RNA"/>
</dbReference>
<reference evidence="1" key="1">
    <citation type="submission" date="2021-01" db="EMBL/GenBank/DDBJ databases">
        <authorList>
            <person name="Corre E."/>
            <person name="Pelletier E."/>
            <person name="Niang G."/>
            <person name="Scheremetjew M."/>
            <person name="Finn R."/>
            <person name="Kale V."/>
            <person name="Holt S."/>
            <person name="Cochrane G."/>
            <person name="Meng A."/>
            <person name="Brown T."/>
            <person name="Cohen L."/>
        </authorList>
    </citation>
    <scope>NUCLEOTIDE SEQUENCE</scope>
    <source>
        <strain evidence="1">UIO037</strain>
    </source>
</reference>
<dbReference type="AlphaFoldDB" id="A0A7S4J4P8"/>
<sequence>MSTEDWNTRDWRLGLYQPLVATGVTEGGVIHFIRGMERPDNIPHSELIQSSSPAAFETGFAKLTLRVTMRHDVNLRAYTECAIERFEGPDYLVLQERGINVGPGRQWTSRRFQQRIMIVKLDPKLIPVTGCPSSPSFQAAMTELIDAVRYDRDTTNQSYYGGDVHSWQRYTLELPLSARLQLTTANTFEFELGQPLHPGSWYAVALLHTENHLREREDQPQFRADAMAHVFGRTQYRCNQGTVISDCLVPFKARAAWQIVRLLWLGTRDEGCLLHWLAGSPGLLRMIVAHLDR</sequence>
<gene>
    <name evidence="1" type="ORF">CPOL0286_LOCUS14806</name>
</gene>
<accession>A0A7S4J4P8</accession>
<protein>
    <submittedName>
        <fullName evidence="1">Uncharacterized protein</fullName>
    </submittedName>
</protein>
<name>A0A7S4J4P8_9EUKA</name>